<organism evidence="1 2">
    <name type="scientific">Podospora australis</name>
    <dbReference type="NCBI Taxonomy" id="1536484"/>
    <lineage>
        <taxon>Eukaryota</taxon>
        <taxon>Fungi</taxon>
        <taxon>Dikarya</taxon>
        <taxon>Ascomycota</taxon>
        <taxon>Pezizomycotina</taxon>
        <taxon>Sordariomycetes</taxon>
        <taxon>Sordariomycetidae</taxon>
        <taxon>Sordariales</taxon>
        <taxon>Podosporaceae</taxon>
        <taxon>Podospora</taxon>
    </lineage>
</organism>
<evidence type="ECO:0000313" key="2">
    <source>
        <dbReference type="Proteomes" id="UP001302126"/>
    </source>
</evidence>
<dbReference type="Proteomes" id="UP001302126">
    <property type="component" value="Unassembled WGS sequence"/>
</dbReference>
<dbReference type="InterPro" id="IPR008775">
    <property type="entry name" value="Phytyl_CoA_dOase-like"/>
</dbReference>
<dbReference type="SUPFAM" id="SSF51197">
    <property type="entry name" value="Clavaminate synthase-like"/>
    <property type="match status" value="1"/>
</dbReference>
<sequence>MSKEYPNLLHDLETQGFTIIPSFLSPSELSVLRTSASALANLARGGHWDHVRTVGKQFPPWNPSDVFTRGIWGVQHLLHPSLSSLALDPTPFTRLYFSLRLLSLSKILLHVPEEEEDDESLVMELFNMLITPPTPFSLRWHRDDIPESLGPEEELARLKEESYSRHAQWNLPLYEDDSLIVVPGSHRRARTEAEREADPYEENMPGQKVVKLQPGDLIFYDNNILHRGVYQPDRERLTLHGSVGHKDGSRSRARNVLQHAVGEWVGSCDFSCLGGEETKERKVAEGMRERLVEMGRGVVGDVGYSLDG</sequence>
<dbReference type="PANTHER" id="PTHR40470:SF1">
    <property type="entry name" value="PHYTANOYL-COA DIOXYGENASE FAMILY PROTEIN (AFU_ORTHOLOGUE AFUA_2G15850)"/>
    <property type="match status" value="1"/>
</dbReference>
<dbReference type="AlphaFoldDB" id="A0AAN6X0K4"/>
<reference evidence="1" key="1">
    <citation type="journal article" date="2023" name="Mol. Phylogenet. Evol.">
        <title>Genome-scale phylogeny and comparative genomics of the fungal order Sordariales.</title>
        <authorList>
            <person name="Hensen N."/>
            <person name="Bonometti L."/>
            <person name="Westerberg I."/>
            <person name="Brannstrom I.O."/>
            <person name="Guillou S."/>
            <person name="Cros-Aarteil S."/>
            <person name="Calhoun S."/>
            <person name="Haridas S."/>
            <person name="Kuo A."/>
            <person name="Mondo S."/>
            <person name="Pangilinan J."/>
            <person name="Riley R."/>
            <person name="LaButti K."/>
            <person name="Andreopoulos B."/>
            <person name="Lipzen A."/>
            <person name="Chen C."/>
            <person name="Yan M."/>
            <person name="Daum C."/>
            <person name="Ng V."/>
            <person name="Clum A."/>
            <person name="Steindorff A."/>
            <person name="Ohm R.A."/>
            <person name="Martin F."/>
            <person name="Silar P."/>
            <person name="Natvig D.O."/>
            <person name="Lalanne C."/>
            <person name="Gautier V."/>
            <person name="Ament-Velasquez S.L."/>
            <person name="Kruys A."/>
            <person name="Hutchinson M.I."/>
            <person name="Powell A.J."/>
            <person name="Barry K."/>
            <person name="Miller A.N."/>
            <person name="Grigoriev I.V."/>
            <person name="Debuchy R."/>
            <person name="Gladieux P."/>
            <person name="Hiltunen Thoren M."/>
            <person name="Johannesson H."/>
        </authorList>
    </citation>
    <scope>NUCLEOTIDE SEQUENCE</scope>
    <source>
        <strain evidence="1">PSN309</strain>
    </source>
</reference>
<gene>
    <name evidence="1" type="ORF">QBC35DRAFT_530904</name>
</gene>
<comment type="caution">
    <text evidence="1">The sequence shown here is derived from an EMBL/GenBank/DDBJ whole genome shotgun (WGS) entry which is preliminary data.</text>
</comment>
<dbReference type="EMBL" id="MU864376">
    <property type="protein sequence ID" value="KAK4189342.1"/>
    <property type="molecule type" value="Genomic_DNA"/>
</dbReference>
<dbReference type="Pfam" id="PF05721">
    <property type="entry name" value="PhyH"/>
    <property type="match status" value="1"/>
</dbReference>
<proteinExistence type="predicted"/>
<name>A0AAN6X0K4_9PEZI</name>
<dbReference type="Gene3D" id="2.60.120.620">
    <property type="entry name" value="q2cbj1_9rhob like domain"/>
    <property type="match status" value="1"/>
</dbReference>
<keyword evidence="2" id="KW-1185">Reference proteome</keyword>
<reference evidence="1" key="2">
    <citation type="submission" date="2023-05" db="EMBL/GenBank/DDBJ databases">
        <authorList>
            <consortium name="Lawrence Berkeley National Laboratory"/>
            <person name="Steindorff A."/>
            <person name="Hensen N."/>
            <person name="Bonometti L."/>
            <person name="Westerberg I."/>
            <person name="Brannstrom I.O."/>
            <person name="Guillou S."/>
            <person name="Cros-Aarteil S."/>
            <person name="Calhoun S."/>
            <person name="Haridas S."/>
            <person name="Kuo A."/>
            <person name="Mondo S."/>
            <person name="Pangilinan J."/>
            <person name="Riley R."/>
            <person name="Labutti K."/>
            <person name="Andreopoulos B."/>
            <person name="Lipzen A."/>
            <person name="Chen C."/>
            <person name="Yanf M."/>
            <person name="Daum C."/>
            <person name="Ng V."/>
            <person name="Clum A."/>
            <person name="Ohm R."/>
            <person name="Martin F."/>
            <person name="Silar P."/>
            <person name="Natvig D."/>
            <person name="Lalanne C."/>
            <person name="Gautier V."/>
            <person name="Ament-Velasquez S.L."/>
            <person name="Kruys A."/>
            <person name="Hutchinson M.I."/>
            <person name="Powell A.J."/>
            <person name="Barry K."/>
            <person name="Miller A.N."/>
            <person name="Grigoriev I.V."/>
            <person name="Debuchy R."/>
            <person name="Gladieux P."/>
            <person name="Thoren M.H."/>
            <person name="Johannesson H."/>
        </authorList>
    </citation>
    <scope>NUCLEOTIDE SEQUENCE</scope>
    <source>
        <strain evidence="1">PSN309</strain>
    </source>
</reference>
<protein>
    <recommendedName>
        <fullName evidence="3">Phytanoyl-CoA dioxygenase</fullName>
    </recommendedName>
</protein>
<accession>A0AAN6X0K4</accession>
<evidence type="ECO:0008006" key="3">
    <source>
        <dbReference type="Google" id="ProtNLM"/>
    </source>
</evidence>
<dbReference type="PANTHER" id="PTHR40470">
    <property type="entry name" value="PHYTANOYL-COA DIOXYGENASE FAMILY PROTEIN (AFU_ORTHOLOGUE AFUA_2G15850)"/>
    <property type="match status" value="1"/>
</dbReference>
<evidence type="ECO:0000313" key="1">
    <source>
        <dbReference type="EMBL" id="KAK4189342.1"/>
    </source>
</evidence>